<dbReference type="EMBL" id="JBHTCH010000005">
    <property type="protein sequence ID" value="MFC7360049.1"/>
    <property type="molecule type" value="Genomic_DNA"/>
</dbReference>
<dbReference type="RefSeq" id="WP_255890688.1">
    <property type="nucleotide sequence ID" value="NZ_JAFMZM010000003.1"/>
</dbReference>
<comment type="caution">
    <text evidence="4">The sequence shown here is derived from an EMBL/GenBank/DDBJ whole genome shotgun (WGS) entry which is preliminary data.</text>
</comment>
<dbReference type="Gene3D" id="3.40.50.2000">
    <property type="entry name" value="Glycogen Phosphorylase B"/>
    <property type="match status" value="2"/>
</dbReference>
<name>A0ABW2N2D8_9ACTN</name>
<dbReference type="Pfam" id="PF13579">
    <property type="entry name" value="Glyco_trans_4_4"/>
    <property type="match status" value="1"/>
</dbReference>
<evidence type="ECO:0000259" key="3">
    <source>
        <dbReference type="Pfam" id="PF13579"/>
    </source>
</evidence>
<feature type="domain" description="Glycosyltransferase subfamily 4-like N-terminal" evidence="3">
    <location>
        <begin position="26"/>
        <end position="174"/>
    </location>
</feature>
<dbReference type="InterPro" id="IPR028098">
    <property type="entry name" value="Glyco_trans_4-like_N"/>
</dbReference>
<evidence type="ECO:0000313" key="4">
    <source>
        <dbReference type="EMBL" id="MFC7360049.1"/>
    </source>
</evidence>
<dbReference type="PANTHER" id="PTHR12526">
    <property type="entry name" value="GLYCOSYLTRANSFERASE"/>
    <property type="match status" value="1"/>
</dbReference>
<dbReference type="Pfam" id="PF13692">
    <property type="entry name" value="Glyco_trans_1_4"/>
    <property type="match status" value="1"/>
</dbReference>
<dbReference type="SUPFAM" id="SSF53756">
    <property type="entry name" value="UDP-Glycosyltransferase/glycogen phosphorylase"/>
    <property type="match status" value="1"/>
</dbReference>
<proteinExistence type="predicted"/>
<evidence type="ECO:0000313" key="5">
    <source>
        <dbReference type="Proteomes" id="UP001596524"/>
    </source>
</evidence>
<dbReference type="CDD" id="cd03808">
    <property type="entry name" value="GT4_CapM-like"/>
    <property type="match status" value="1"/>
</dbReference>
<gene>
    <name evidence="4" type="ORF">ACFQO6_07175</name>
</gene>
<evidence type="ECO:0000256" key="1">
    <source>
        <dbReference type="ARBA" id="ARBA00022676"/>
    </source>
</evidence>
<reference evidence="5" key="1">
    <citation type="journal article" date="2019" name="Int. J. Syst. Evol. Microbiol.">
        <title>The Global Catalogue of Microorganisms (GCM) 10K type strain sequencing project: providing services to taxonomists for standard genome sequencing and annotation.</title>
        <authorList>
            <consortium name="The Broad Institute Genomics Platform"/>
            <consortium name="The Broad Institute Genome Sequencing Center for Infectious Disease"/>
            <person name="Wu L."/>
            <person name="Ma J."/>
        </authorList>
    </citation>
    <scope>NUCLEOTIDE SEQUENCE [LARGE SCALE GENOMIC DNA]</scope>
    <source>
        <strain evidence="5">FCH27</strain>
    </source>
</reference>
<organism evidence="4 5">
    <name type="scientific">Nocardioides astragali</name>
    <dbReference type="NCBI Taxonomy" id="1776736"/>
    <lineage>
        <taxon>Bacteria</taxon>
        <taxon>Bacillati</taxon>
        <taxon>Actinomycetota</taxon>
        <taxon>Actinomycetes</taxon>
        <taxon>Propionibacteriales</taxon>
        <taxon>Nocardioidaceae</taxon>
        <taxon>Nocardioides</taxon>
    </lineage>
</organism>
<accession>A0ABW2N2D8</accession>
<keyword evidence="1" id="KW-0328">Glycosyltransferase</keyword>
<evidence type="ECO:0000256" key="2">
    <source>
        <dbReference type="ARBA" id="ARBA00022679"/>
    </source>
</evidence>
<keyword evidence="2" id="KW-0808">Transferase</keyword>
<keyword evidence="5" id="KW-1185">Reference proteome</keyword>
<protein>
    <submittedName>
        <fullName evidence="4">Glycosyltransferase family 4 protein</fullName>
    </submittedName>
</protein>
<sequence length="383" mass="40621">MTARGRVPPRAVVSSTIPITAASFYRETLEELGERGYEVHVVTSPGAQTATLADLAQTVHALPMHRGVAPLKDLLGLARWILLLLRLRPAVVLGGTPKAGLLSMMAARITGVPQRTYLLQGLRLEGSSGTQRRILAVLEKVASRCSHRVVAVSPSLAREFERLGLNAGRVVAVPHHGSSHGVDTQHFAPRPKDPELAAGLGLELAVPVVVFIGRLTADKGPDTLIRALTSAAERGCVLQLLVIGAQDEPDSAAYLERLQQLGDRVRVRVLDHIDDVRPYLALSDLLVLPTRREGLPNVVLEAAAMGKPAVTTTATGAIDSVVDGVTGLLVGPDDGDGMGRAIEQLVSDAALRDRMGRASRDRAVQDFQPGDVARAIVDHAVGA</sequence>
<dbReference type="Proteomes" id="UP001596524">
    <property type="component" value="Unassembled WGS sequence"/>
</dbReference>